<dbReference type="Proteomes" id="UP001224775">
    <property type="component" value="Unassembled WGS sequence"/>
</dbReference>
<name>A0AAD8Y9B3_9STRA</name>
<evidence type="ECO:0000313" key="1">
    <source>
        <dbReference type="EMBL" id="KAK1741136.1"/>
    </source>
</evidence>
<dbReference type="AlphaFoldDB" id="A0AAD8Y9B3"/>
<comment type="caution">
    <text evidence="1">The sequence shown here is derived from an EMBL/GenBank/DDBJ whole genome shotgun (WGS) entry which is preliminary data.</text>
</comment>
<dbReference type="EMBL" id="JATAAI010000014">
    <property type="protein sequence ID" value="KAK1741136.1"/>
    <property type="molecule type" value="Genomic_DNA"/>
</dbReference>
<organism evidence="1 2">
    <name type="scientific">Skeletonema marinoi</name>
    <dbReference type="NCBI Taxonomy" id="267567"/>
    <lineage>
        <taxon>Eukaryota</taxon>
        <taxon>Sar</taxon>
        <taxon>Stramenopiles</taxon>
        <taxon>Ochrophyta</taxon>
        <taxon>Bacillariophyta</taxon>
        <taxon>Coscinodiscophyceae</taxon>
        <taxon>Thalassiosirophycidae</taxon>
        <taxon>Thalassiosirales</taxon>
        <taxon>Skeletonemataceae</taxon>
        <taxon>Skeletonema</taxon>
        <taxon>Skeletonema marinoi-dohrnii complex</taxon>
    </lineage>
</organism>
<gene>
    <name evidence="1" type="ORF">QTG54_008388</name>
</gene>
<keyword evidence="2" id="KW-1185">Reference proteome</keyword>
<sequence>MKFFAKIAAPLFPLHFHHVALLLIIHGGNGKSMDNLRPLQDLAYTVVFLFLGLQSWWDSQAYNNSTTATGEGISLDDVPLERSWLLHTLYYQHAH</sequence>
<reference evidence="1" key="1">
    <citation type="submission" date="2023-06" db="EMBL/GenBank/DDBJ databases">
        <title>Survivors Of The Sea: Transcriptome response of Skeletonema marinoi to long-term dormancy.</title>
        <authorList>
            <person name="Pinder M.I.M."/>
            <person name="Kourtchenko O."/>
            <person name="Robertson E.K."/>
            <person name="Larsson T."/>
            <person name="Maumus F."/>
            <person name="Osuna-Cruz C.M."/>
            <person name="Vancaester E."/>
            <person name="Stenow R."/>
            <person name="Vandepoele K."/>
            <person name="Ploug H."/>
            <person name="Bruchert V."/>
            <person name="Godhe A."/>
            <person name="Topel M."/>
        </authorList>
    </citation>
    <scope>NUCLEOTIDE SEQUENCE</scope>
    <source>
        <strain evidence="1">R05AC</strain>
    </source>
</reference>
<evidence type="ECO:0000313" key="2">
    <source>
        <dbReference type="Proteomes" id="UP001224775"/>
    </source>
</evidence>
<protein>
    <submittedName>
        <fullName evidence="1">Uncharacterized protein</fullName>
    </submittedName>
</protein>
<accession>A0AAD8Y9B3</accession>
<proteinExistence type="predicted"/>